<organism evidence="4 5">
    <name type="scientific">Lepidothrix coronata</name>
    <name type="common">blue-crowned manakin</name>
    <dbReference type="NCBI Taxonomy" id="321398"/>
    <lineage>
        <taxon>Eukaryota</taxon>
        <taxon>Metazoa</taxon>
        <taxon>Chordata</taxon>
        <taxon>Craniata</taxon>
        <taxon>Vertebrata</taxon>
        <taxon>Euteleostomi</taxon>
        <taxon>Archelosauria</taxon>
        <taxon>Archosauria</taxon>
        <taxon>Dinosauria</taxon>
        <taxon>Saurischia</taxon>
        <taxon>Theropoda</taxon>
        <taxon>Coelurosauria</taxon>
        <taxon>Aves</taxon>
        <taxon>Neognathae</taxon>
        <taxon>Neoaves</taxon>
        <taxon>Telluraves</taxon>
        <taxon>Australaves</taxon>
        <taxon>Passeriformes</taxon>
        <taxon>Pipridae</taxon>
        <taxon>Lepidothrix</taxon>
    </lineage>
</organism>
<evidence type="ECO:0000313" key="5">
    <source>
        <dbReference type="RefSeq" id="XP_017660629.1"/>
    </source>
</evidence>
<feature type="region of interest" description="Disordered" evidence="1">
    <location>
        <begin position="673"/>
        <end position="706"/>
    </location>
</feature>
<dbReference type="GeneID" id="108492620"/>
<keyword evidence="4" id="KW-1185">Reference proteome</keyword>
<dbReference type="OrthoDB" id="8251209at2759"/>
<feature type="region of interest" description="Disordered" evidence="1">
    <location>
        <begin position="62"/>
        <end position="88"/>
    </location>
</feature>
<dbReference type="InterPro" id="IPR024875">
    <property type="entry name" value="Protein_Lines"/>
</dbReference>
<accession>A0A6J0GG01</accession>
<dbReference type="PANTHER" id="PTHR16057:SF1">
    <property type="entry name" value="PROTEIN LINES HOMOLOG 1"/>
    <property type="match status" value="1"/>
</dbReference>
<dbReference type="Pfam" id="PF14695">
    <property type="entry name" value="LINES_C"/>
    <property type="match status" value="1"/>
</dbReference>
<feature type="region of interest" description="Disordered" evidence="1">
    <location>
        <begin position="583"/>
        <end position="604"/>
    </location>
</feature>
<dbReference type="RefSeq" id="XP_017660629.1">
    <property type="nucleotide sequence ID" value="XM_017805140.1"/>
</dbReference>
<name>A0A6J0GG01_9PASS</name>
<sequence>MPSGASVFIAMSGDRAFSGTLHALMMKISLLQQMYKDVLAGIPLAKESHHYSSLLTLSVEQPAGGDESCHQRHLPPPAAGTGSHQDTDMVVPAADDLSDSFASMSSSFCPREVKLLQLTLIKMMVAKAESQQIESSMRLKYCEIFVLLLKEAKTDSKLVSLLGPHDRLLSHMASQSLAALVYFQLKEENALNVTWLSFTLNTLLGFPGNTPVADCLWTLTAIIKETLRDAVLPKAGVLKKLLAPLDAVLEGFYNAILFHHFDSHHYTSPYSEATTNLISFIDLLEALLASRTELELPLRCQRVLFLKVSYILNLISSPIPYVIKKKFILLLKKCVLHKSREDARSGSVSLQALPLCEDVLALSNAVLQVVSLTWLNQIPLDEKSSYFGSSEPAPADDPQGGSDQTVLRALSLVALKALEFKIHNSTAEAEIKGDFESSMSQLLMFWRSHLKPFPQSHPIVHHCEWLSLIFIEQDDDMWEAAKALLLIYLKLDRLRPDAADNLSQEEEDSWNIHTHAGGYNPHCIFLFFLEKIAFDSSVLLDFLISSETCFLEYLVRYLKLLRREWHQFVAVCNHFDTKHGALQSVSPAQPPHPEEPSCVSDEEQSCVTDESLQNAGCEPAPPTALSLSSSPDGCVFTAERGANEAESDSLISADSAALPGALPGSLQSLVNYDSSEDSELESDGKECSVNTKQVPANNEGEKRRRGTGCSYTADNWKICTSEVLPLKQEGSHPSSCWTLMTSLDNIIPLRIMLYKSTKCLEELQQAISRLQRRNLFPYNPTALLKLLSHIEKMRKNMNPQ</sequence>
<dbReference type="InterPro" id="IPR032794">
    <property type="entry name" value="LINES_N"/>
</dbReference>
<gene>
    <name evidence="5" type="primary">LINS1</name>
</gene>
<dbReference type="CTD" id="55180"/>
<proteinExistence type="predicted"/>
<reference evidence="5" key="1">
    <citation type="submission" date="2025-08" db="UniProtKB">
        <authorList>
            <consortium name="RefSeq"/>
        </authorList>
    </citation>
    <scope>IDENTIFICATION</scope>
</reference>
<dbReference type="InterPro" id="IPR029415">
    <property type="entry name" value="Lines_C"/>
</dbReference>
<feature type="domain" description="Protein Lines C-terminal" evidence="3">
    <location>
        <begin position="758"/>
        <end position="791"/>
    </location>
</feature>
<dbReference type="Pfam" id="PF14694">
    <property type="entry name" value="LINES_N"/>
    <property type="match status" value="1"/>
</dbReference>
<feature type="domain" description="Protein Lines N-terminal" evidence="2">
    <location>
        <begin position="218"/>
        <end position="572"/>
    </location>
</feature>
<evidence type="ECO:0000256" key="1">
    <source>
        <dbReference type="SAM" id="MobiDB-lite"/>
    </source>
</evidence>
<dbReference type="Proteomes" id="UP000504624">
    <property type="component" value="Unplaced"/>
</dbReference>
<dbReference type="PANTHER" id="PTHR16057">
    <property type="entry name" value="WINS1, 2 PROTEIN"/>
    <property type="match status" value="1"/>
</dbReference>
<dbReference type="AlphaFoldDB" id="A0A6J0GG01"/>
<protein>
    <submittedName>
        <fullName evidence="5">Protein Lines homolog 1</fullName>
    </submittedName>
</protein>
<evidence type="ECO:0000313" key="4">
    <source>
        <dbReference type="Proteomes" id="UP000504624"/>
    </source>
</evidence>
<evidence type="ECO:0000259" key="3">
    <source>
        <dbReference type="Pfam" id="PF14695"/>
    </source>
</evidence>
<evidence type="ECO:0000259" key="2">
    <source>
        <dbReference type="Pfam" id="PF14694"/>
    </source>
</evidence>